<organism evidence="2 3">
    <name type="scientific">Microbispora maris</name>
    <dbReference type="NCBI Taxonomy" id="3144104"/>
    <lineage>
        <taxon>Bacteria</taxon>
        <taxon>Bacillati</taxon>
        <taxon>Actinomycetota</taxon>
        <taxon>Actinomycetes</taxon>
        <taxon>Streptosporangiales</taxon>
        <taxon>Streptosporangiaceae</taxon>
        <taxon>Microbispora</taxon>
    </lineage>
</organism>
<name>A0ABV0B104_9ACTN</name>
<dbReference type="RefSeq" id="WP_346229894.1">
    <property type="nucleotide sequence ID" value="NZ_JBDJAW010000042.1"/>
</dbReference>
<protein>
    <submittedName>
        <fullName evidence="2">TIGR03086 family metal-binding protein</fullName>
    </submittedName>
</protein>
<dbReference type="EMBL" id="JBDJAW010000042">
    <property type="protein sequence ID" value="MEN3540031.1"/>
    <property type="molecule type" value="Genomic_DNA"/>
</dbReference>
<comment type="caution">
    <text evidence="2">The sequence shown here is derived from an EMBL/GenBank/DDBJ whole genome shotgun (WGS) entry which is preliminary data.</text>
</comment>
<keyword evidence="3" id="KW-1185">Reference proteome</keyword>
<dbReference type="NCBIfam" id="TIGR03086">
    <property type="entry name" value="TIGR03086 family metal-binding protein"/>
    <property type="match status" value="1"/>
</dbReference>
<accession>A0ABV0B104</accession>
<gene>
    <name evidence="2" type="ORF">AAH991_33320</name>
</gene>
<feature type="domain" description="Mycothiol-dependent maleylpyruvate isomerase metal-binding" evidence="1">
    <location>
        <begin position="3"/>
        <end position="52"/>
    </location>
</feature>
<sequence length="173" mass="19158">MTRATERTAGVVRSVRQEQLGLLTPCEKFDVEDLINHLEWVAELFESLARKGPRVEQGPYTGDFPERAERALAAWSRPEAWEGTSPAMGMPMTTLAHMYLVDMVVHGWDLARATGQEYAPDPEAVERALGFTENMVEMGRRRGAFGPPVAVPDDAAPLDRLLGVIGRDPAWTP</sequence>
<dbReference type="InterPro" id="IPR017520">
    <property type="entry name" value="CHP03086"/>
</dbReference>
<dbReference type="SUPFAM" id="SSF109854">
    <property type="entry name" value="DinB/YfiT-like putative metalloenzymes"/>
    <property type="match status" value="1"/>
</dbReference>
<evidence type="ECO:0000259" key="1">
    <source>
        <dbReference type="Pfam" id="PF11716"/>
    </source>
</evidence>
<proteinExistence type="predicted"/>
<dbReference type="InterPro" id="IPR024344">
    <property type="entry name" value="MDMPI_metal-binding"/>
</dbReference>
<reference evidence="2 3" key="1">
    <citation type="submission" date="2024-05" db="EMBL/GenBank/DDBJ databases">
        <title>Microbispora sp.ZYX-F-249.</title>
        <authorList>
            <person name="Xie H."/>
        </authorList>
    </citation>
    <scope>NUCLEOTIDE SEQUENCE [LARGE SCALE GENOMIC DNA]</scope>
    <source>
        <strain evidence="2 3">ZYX-F-249</strain>
    </source>
</reference>
<dbReference type="Proteomes" id="UP001447516">
    <property type="component" value="Unassembled WGS sequence"/>
</dbReference>
<dbReference type="Gene3D" id="1.20.120.450">
    <property type="entry name" value="dinb family like domain"/>
    <property type="match status" value="1"/>
</dbReference>
<dbReference type="InterPro" id="IPR034660">
    <property type="entry name" value="DinB/YfiT-like"/>
</dbReference>
<evidence type="ECO:0000313" key="2">
    <source>
        <dbReference type="EMBL" id="MEN3540031.1"/>
    </source>
</evidence>
<evidence type="ECO:0000313" key="3">
    <source>
        <dbReference type="Proteomes" id="UP001447516"/>
    </source>
</evidence>
<dbReference type="InterPro" id="IPR017517">
    <property type="entry name" value="Maleyloyr_isom"/>
</dbReference>
<dbReference type="Pfam" id="PF11716">
    <property type="entry name" value="MDMPI_N"/>
    <property type="match status" value="1"/>
</dbReference>
<dbReference type="NCBIfam" id="TIGR03083">
    <property type="entry name" value="maleylpyruvate isomerase family mycothiol-dependent enzyme"/>
    <property type="match status" value="1"/>
</dbReference>